<dbReference type="OrthoDB" id="7464126at2759"/>
<dbReference type="Proteomes" id="UP000722485">
    <property type="component" value="Unassembled WGS sequence"/>
</dbReference>
<dbReference type="EMBL" id="JAANBB010000194">
    <property type="protein sequence ID" value="KAF7546924.1"/>
    <property type="molecule type" value="Genomic_DNA"/>
</dbReference>
<evidence type="ECO:0000256" key="3">
    <source>
        <dbReference type="PROSITE-ProRule" id="PRU00023"/>
    </source>
</evidence>
<feature type="repeat" description="ANK" evidence="3">
    <location>
        <begin position="897"/>
        <end position="929"/>
    </location>
</feature>
<feature type="transmembrane region" description="Helical" evidence="4">
    <location>
        <begin position="57"/>
        <end position="79"/>
    </location>
</feature>
<feature type="transmembrane region" description="Helical" evidence="4">
    <location>
        <begin position="328"/>
        <end position="348"/>
    </location>
</feature>
<evidence type="ECO:0000313" key="7">
    <source>
        <dbReference type="Proteomes" id="UP000722485"/>
    </source>
</evidence>
<keyword evidence="4" id="KW-0812">Transmembrane</keyword>
<evidence type="ECO:0000256" key="1">
    <source>
        <dbReference type="ARBA" id="ARBA00022737"/>
    </source>
</evidence>
<dbReference type="SUPFAM" id="SSF48403">
    <property type="entry name" value="Ankyrin repeat"/>
    <property type="match status" value="2"/>
</dbReference>
<evidence type="ECO:0000313" key="6">
    <source>
        <dbReference type="EMBL" id="KAF7546924.1"/>
    </source>
</evidence>
<dbReference type="PROSITE" id="PS50297">
    <property type="entry name" value="ANK_REP_REGION"/>
    <property type="match status" value="11"/>
</dbReference>
<reference evidence="6" key="1">
    <citation type="submission" date="2020-03" db="EMBL/GenBank/DDBJ databases">
        <title>Draft Genome Sequence of Cylindrodendrum hubeiense.</title>
        <authorList>
            <person name="Buettner E."/>
            <person name="Kellner H."/>
        </authorList>
    </citation>
    <scope>NUCLEOTIDE SEQUENCE</scope>
    <source>
        <strain evidence="6">IHI 201604</strain>
    </source>
</reference>
<feature type="repeat" description="ANK" evidence="3">
    <location>
        <begin position="831"/>
        <end position="863"/>
    </location>
</feature>
<feature type="signal peptide" evidence="5">
    <location>
        <begin position="1"/>
        <end position="18"/>
    </location>
</feature>
<feature type="transmembrane region" description="Helical" evidence="4">
    <location>
        <begin position="239"/>
        <end position="259"/>
    </location>
</feature>
<name>A0A9P5H7R9_9HYPO</name>
<dbReference type="SMART" id="SM00248">
    <property type="entry name" value="ANK"/>
    <property type="match status" value="15"/>
</dbReference>
<feature type="repeat" description="ANK" evidence="3">
    <location>
        <begin position="765"/>
        <end position="797"/>
    </location>
</feature>
<dbReference type="InterPro" id="IPR036770">
    <property type="entry name" value="Ankyrin_rpt-contain_sf"/>
</dbReference>
<comment type="caution">
    <text evidence="6">The sequence shown here is derived from an EMBL/GenBank/DDBJ whole genome shotgun (WGS) entry which is preliminary data.</text>
</comment>
<dbReference type="Pfam" id="PF13637">
    <property type="entry name" value="Ank_4"/>
    <property type="match status" value="2"/>
</dbReference>
<feature type="chain" id="PRO_5040246273" evidence="5">
    <location>
        <begin position="19"/>
        <end position="1063"/>
    </location>
</feature>
<keyword evidence="2 3" id="KW-0040">ANK repeat</keyword>
<keyword evidence="1" id="KW-0677">Repeat</keyword>
<feature type="repeat" description="ANK" evidence="3">
    <location>
        <begin position="996"/>
        <end position="1028"/>
    </location>
</feature>
<feature type="repeat" description="ANK" evidence="3">
    <location>
        <begin position="963"/>
        <end position="995"/>
    </location>
</feature>
<feature type="transmembrane region" description="Helical" evidence="4">
    <location>
        <begin position="197"/>
        <end position="219"/>
    </location>
</feature>
<dbReference type="Gene3D" id="1.25.40.20">
    <property type="entry name" value="Ankyrin repeat-containing domain"/>
    <property type="match status" value="3"/>
</dbReference>
<proteinExistence type="predicted"/>
<evidence type="ECO:0000256" key="4">
    <source>
        <dbReference type="SAM" id="Phobius"/>
    </source>
</evidence>
<sequence>MFFAACLCGLVSLPAVRADSWDDFSNNLATDLAPFLSLFGEQLTKQYLSESITWLDYFIFAMAPMGILTAVVSAIRVCGSPSLRAFIGRAQEGGGTAEAELCSSTSRDVCELYNNGGIARVFGRPKILEVVYDPNEPDFNGAAGIYRFREYLSSENGKVEWEDKQKDKRDTEKNFEPDVFAPNLSLNVGIKRQHQHVFWAVAIAGLILQAGVLVFAVVVTYCLKWEKDGIRPDSYACPLVIVGTLFVSKGIFLCAYLVGQSTKEQVFRRKSPADKGPTSSLYWVQPGGQVLGDQMFDPFCCSDQDKHLDEYIISWKNRSENWNKNSELAVWAAVGTTISGFVLQFVGLRGIHSAVSVAQLGAIMVMSAARAALRMQRLKPEDNFLRRCPDEVVGHELDWLALTQSANTETRSTASAHDFDAGMVEVRENAQRLAQAIESAATTIFSKSPQIRKEWKNAESMYWGIACDVASTGLPTNSGQRKDSAESGNQCIVYLHLRHQKSGCSQPLPVVVDEIIDRYNDIAEWVVTHGSDVSDGGLLWAIEDGLMDTLGYLTVATSMTYEEKGKALCLAAKYGWTEVVYVLLELGAEPDFKDPDENSRTALSHAAESGNIDIMNALMDGGAFPNSADARYRTPLSYASEKGHDFAVDILLGDQRVEPDTKDHDGFTPLWRAVWKEHEAVVKLLLDTGKVNLDVEDGDGGTPLSWAAANGNEAIVKLLIEKDANIEAKGKDGHTPLSRAAAYEHEAIVKLLIENGADVEVKEKDSWTPLSWAASEGHTAIVKLLIEMGADIEVKEEIGRMPLSWAADHGHEDIVKLLIENGADVERKNQYGETPLSKAAMDGDEAIFKLLIKKGANPMAKGEYGRTLLTRAVESGNQAIVELLIEKGVDIEEVGEFGGTPLLRAASRGRKAIVKLLIEKGANIEAREGHEYTPLLQAAEDGNKAIAKLLIKKGADVNVKDQYDQTPLSHAASRGHKAMVKLLLAKGADLEVKDQWSRTALLQAAGCGKEAIVRLLIRKGADVETKDDNGRTPLERADLHGHMDIVKLLQSHAQPPAISDISL</sequence>
<feature type="repeat" description="ANK" evidence="3">
    <location>
        <begin position="598"/>
        <end position="630"/>
    </location>
</feature>
<feature type="repeat" description="ANK" evidence="3">
    <location>
        <begin position="798"/>
        <end position="830"/>
    </location>
</feature>
<organism evidence="6 7">
    <name type="scientific">Cylindrodendrum hubeiense</name>
    <dbReference type="NCBI Taxonomy" id="595255"/>
    <lineage>
        <taxon>Eukaryota</taxon>
        <taxon>Fungi</taxon>
        <taxon>Dikarya</taxon>
        <taxon>Ascomycota</taxon>
        <taxon>Pezizomycotina</taxon>
        <taxon>Sordariomycetes</taxon>
        <taxon>Hypocreomycetidae</taxon>
        <taxon>Hypocreales</taxon>
        <taxon>Nectriaceae</taxon>
        <taxon>Cylindrodendrum</taxon>
    </lineage>
</organism>
<dbReference type="AlphaFoldDB" id="A0A9P5H7R9"/>
<feature type="repeat" description="ANK" evidence="3">
    <location>
        <begin position="864"/>
        <end position="896"/>
    </location>
</feature>
<keyword evidence="4" id="KW-1133">Transmembrane helix</keyword>
<protein>
    <submittedName>
        <fullName evidence="6">Uncharacterized protein</fullName>
    </submittedName>
</protein>
<evidence type="ECO:0000256" key="5">
    <source>
        <dbReference type="SAM" id="SignalP"/>
    </source>
</evidence>
<keyword evidence="5" id="KW-0732">Signal</keyword>
<feature type="repeat" description="ANK" evidence="3">
    <location>
        <begin position="732"/>
        <end position="764"/>
    </location>
</feature>
<evidence type="ECO:0000256" key="2">
    <source>
        <dbReference type="ARBA" id="ARBA00023043"/>
    </source>
</evidence>
<feature type="repeat" description="ANK" evidence="3">
    <location>
        <begin position="1029"/>
        <end position="1061"/>
    </location>
</feature>
<dbReference type="InterPro" id="IPR051165">
    <property type="entry name" value="Multifunctional_ANK_Repeat"/>
</dbReference>
<keyword evidence="4" id="KW-0472">Membrane</keyword>
<accession>A0A9P5H7R9</accession>
<dbReference type="PROSITE" id="PS50088">
    <property type="entry name" value="ANK_REPEAT"/>
    <property type="match status" value="13"/>
</dbReference>
<dbReference type="InterPro" id="IPR002110">
    <property type="entry name" value="Ankyrin_rpt"/>
</dbReference>
<feature type="repeat" description="ANK" evidence="3">
    <location>
        <begin position="699"/>
        <end position="731"/>
    </location>
</feature>
<dbReference type="Pfam" id="PF00023">
    <property type="entry name" value="Ank"/>
    <property type="match status" value="2"/>
</dbReference>
<keyword evidence="7" id="KW-1185">Reference proteome</keyword>
<feature type="repeat" description="ANK" evidence="3">
    <location>
        <begin position="563"/>
        <end position="595"/>
    </location>
</feature>
<dbReference type="PANTHER" id="PTHR24123">
    <property type="entry name" value="ANKYRIN REPEAT-CONTAINING"/>
    <property type="match status" value="1"/>
</dbReference>
<dbReference type="PANTHER" id="PTHR24123:SF33">
    <property type="entry name" value="PROTEIN HOS4"/>
    <property type="match status" value="1"/>
</dbReference>
<dbReference type="Pfam" id="PF12796">
    <property type="entry name" value="Ank_2"/>
    <property type="match status" value="4"/>
</dbReference>
<dbReference type="PRINTS" id="PR01415">
    <property type="entry name" value="ANKYRIN"/>
</dbReference>
<gene>
    <name evidence="6" type="ORF">G7Z17_g8080</name>
</gene>
<feature type="repeat" description="ANK" evidence="3">
    <location>
        <begin position="930"/>
        <end position="962"/>
    </location>
</feature>